<evidence type="ECO:0000256" key="1">
    <source>
        <dbReference type="SAM" id="Phobius"/>
    </source>
</evidence>
<gene>
    <name evidence="2" type="ORF">GV832_02250</name>
</gene>
<keyword evidence="1" id="KW-0472">Membrane</keyword>
<dbReference type="NCBIfam" id="TIGR03055">
    <property type="entry name" value="photo_alph_chp2"/>
    <property type="match status" value="1"/>
</dbReference>
<organism evidence="2 3">
    <name type="scientific">Stagnihabitans tardus</name>
    <dbReference type="NCBI Taxonomy" id="2699202"/>
    <lineage>
        <taxon>Bacteria</taxon>
        <taxon>Pseudomonadati</taxon>
        <taxon>Pseudomonadota</taxon>
        <taxon>Alphaproteobacteria</taxon>
        <taxon>Rhodobacterales</taxon>
        <taxon>Paracoccaceae</taxon>
        <taxon>Stagnihabitans</taxon>
    </lineage>
</organism>
<feature type="transmembrane region" description="Helical" evidence="1">
    <location>
        <begin position="108"/>
        <end position="130"/>
    </location>
</feature>
<keyword evidence="1" id="KW-0812">Transmembrane</keyword>
<feature type="transmembrane region" description="Helical" evidence="1">
    <location>
        <begin position="38"/>
        <end position="59"/>
    </location>
</feature>
<dbReference type="AlphaFoldDB" id="A0AAE5BUQ9"/>
<dbReference type="EMBL" id="JAABNR010000002">
    <property type="protein sequence ID" value="NBZ86388.1"/>
    <property type="molecule type" value="Genomic_DNA"/>
</dbReference>
<accession>A0AAE5BUQ9</accession>
<feature type="transmembrane region" description="Helical" evidence="1">
    <location>
        <begin position="218"/>
        <end position="242"/>
    </location>
</feature>
<reference evidence="2" key="1">
    <citation type="submission" date="2020-01" db="EMBL/GenBank/DDBJ databases">
        <authorList>
            <person name="Chen W.-M."/>
        </authorList>
    </citation>
    <scope>NUCLEOTIDE SEQUENCE</scope>
    <source>
        <strain evidence="2">CYK-10</strain>
    </source>
</reference>
<comment type="caution">
    <text evidence="2">The sequence shown here is derived from an EMBL/GenBank/DDBJ whole genome shotgun (WGS) entry which is preliminary data.</text>
</comment>
<feature type="transmembrane region" description="Helical" evidence="1">
    <location>
        <begin position="185"/>
        <end position="206"/>
    </location>
</feature>
<keyword evidence="1" id="KW-1133">Transmembrane helix</keyword>
<name>A0AAE5BUQ9_9RHOB</name>
<feature type="transmembrane region" description="Helical" evidence="1">
    <location>
        <begin position="142"/>
        <end position="164"/>
    </location>
</feature>
<dbReference type="InterPro" id="IPR017496">
    <property type="entry name" value="Photo_alph_chp2"/>
</dbReference>
<dbReference type="Proteomes" id="UP001193501">
    <property type="component" value="Unassembled WGS sequence"/>
</dbReference>
<feature type="transmembrane region" description="Helical" evidence="1">
    <location>
        <begin position="6"/>
        <end position="26"/>
    </location>
</feature>
<sequence>MTNPWTVALFAVFLWWFSTGLIMLRVRRADMGGPDDHLWSVLLGLPLLIGGGLALDATADQATELGAVCAFLAAIAVWGWIELAFLSGVITGPNQKPCPPGLSFGQRFLRATGTVLYNEILLTLGLLVIAKLTWEAPNQFGLWTYAVLYFARISAKLNLFLGVPRIHTEFLPQALSHLESHFRRAAMNGFFPVSITLLTFATACWMERAAGATTEASLTGHVLLTVLTALALLEHWFMVLPLPDQKLYRWMLPKRPHPASLDQRT</sequence>
<dbReference type="RefSeq" id="WP_168773203.1">
    <property type="nucleotide sequence ID" value="NZ_JAABNR010000002.1"/>
</dbReference>
<evidence type="ECO:0000313" key="3">
    <source>
        <dbReference type="Proteomes" id="UP001193501"/>
    </source>
</evidence>
<protein>
    <submittedName>
        <fullName evidence="2">DUF3623 family protein</fullName>
    </submittedName>
</protein>
<keyword evidence="3" id="KW-1185">Reference proteome</keyword>
<dbReference type="Pfam" id="PF12291">
    <property type="entry name" value="DUF3623"/>
    <property type="match status" value="1"/>
</dbReference>
<feature type="transmembrane region" description="Helical" evidence="1">
    <location>
        <begin position="65"/>
        <end position="87"/>
    </location>
</feature>
<evidence type="ECO:0000313" key="2">
    <source>
        <dbReference type="EMBL" id="NBZ86388.1"/>
    </source>
</evidence>
<proteinExistence type="predicted"/>